<dbReference type="NCBIfam" id="TIGR00778">
    <property type="entry name" value="ahpD_dom"/>
    <property type="match status" value="1"/>
</dbReference>
<dbReference type="InterPro" id="IPR004675">
    <property type="entry name" value="AhpD_core"/>
</dbReference>
<reference evidence="2 3" key="1">
    <citation type="submission" date="2016-02" db="EMBL/GenBank/DDBJ databases">
        <title>Complete genome sequence of Halocynthiibacter arcticus PAMC 20958t from arctic marine sediment.</title>
        <authorList>
            <person name="Lee Y.M."/>
            <person name="Baek K."/>
            <person name="Lee H.K."/>
            <person name="Shin S.C."/>
        </authorList>
    </citation>
    <scope>NUCLEOTIDE SEQUENCE [LARGE SCALE GENOMIC DNA]</scope>
    <source>
        <strain evidence="2">PAMC 20958</strain>
    </source>
</reference>
<evidence type="ECO:0000259" key="1">
    <source>
        <dbReference type="Pfam" id="PF02627"/>
    </source>
</evidence>
<dbReference type="RefSeq" id="WP_039002423.1">
    <property type="nucleotide sequence ID" value="NZ_CP014327.1"/>
</dbReference>
<sequence>MKNTEISPTALNLPVVDPLPEDTQKYFDLCAEKLGLIPNVLRAHAFDIAKLDAFAGLYNELMLAPSGLSKLEREMIAVVVSAENRCFYCLVAHGQAVRALSGDPILGEMLVMNYRMAQLAPNQRAMLDFSLKMTKSSATIEEADRQTLRDVGYVDRDIWDIANVAAFFNMTNRVASATQMQPNSEYHGQNR</sequence>
<dbReference type="NCBIfam" id="TIGR01926">
    <property type="entry name" value="peroxid_rel"/>
    <property type="match status" value="1"/>
</dbReference>
<dbReference type="InterPro" id="IPR010195">
    <property type="entry name" value="Uncharacterised_peroxidase-rel"/>
</dbReference>
<evidence type="ECO:0000313" key="3">
    <source>
        <dbReference type="Proteomes" id="UP000070371"/>
    </source>
</evidence>
<dbReference type="Gene3D" id="1.20.1290.10">
    <property type="entry name" value="AhpD-like"/>
    <property type="match status" value="1"/>
</dbReference>
<dbReference type="STRING" id="1579316.RC74_04570"/>
<dbReference type="SUPFAM" id="SSF69118">
    <property type="entry name" value="AhpD-like"/>
    <property type="match status" value="1"/>
</dbReference>
<dbReference type="EMBL" id="CP014327">
    <property type="protein sequence ID" value="AML50649.1"/>
    <property type="molecule type" value="Genomic_DNA"/>
</dbReference>
<organism evidence="2 3">
    <name type="scientific">Falsihalocynthiibacter arcticus</name>
    <dbReference type="NCBI Taxonomy" id="1579316"/>
    <lineage>
        <taxon>Bacteria</taxon>
        <taxon>Pseudomonadati</taxon>
        <taxon>Pseudomonadota</taxon>
        <taxon>Alphaproteobacteria</taxon>
        <taxon>Rhodobacterales</taxon>
        <taxon>Roseobacteraceae</taxon>
        <taxon>Falsihalocynthiibacter</taxon>
    </lineage>
</organism>
<dbReference type="Pfam" id="PF02627">
    <property type="entry name" value="CMD"/>
    <property type="match status" value="1"/>
</dbReference>
<dbReference type="GO" id="GO:0051920">
    <property type="term" value="F:peroxiredoxin activity"/>
    <property type="evidence" value="ECO:0007669"/>
    <property type="project" value="InterPro"/>
</dbReference>
<keyword evidence="3" id="KW-1185">Reference proteome</keyword>
<dbReference type="Proteomes" id="UP000070371">
    <property type="component" value="Chromosome"/>
</dbReference>
<dbReference type="PANTHER" id="PTHR35446:SF2">
    <property type="entry name" value="CARBOXYMUCONOLACTONE DECARBOXYLASE-LIKE DOMAIN-CONTAINING PROTEIN"/>
    <property type="match status" value="1"/>
</dbReference>
<gene>
    <name evidence="2" type="ORF">RC74_04570</name>
</gene>
<dbReference type="InterPro" id="IPR029032">
    <property type="entry name" value="AhpD-like"/>
</dbReference>
<accession>A0A126UYY3</accession>
<dbReference type="KEGG" id="hat:RC74_04570"/>
<dbReference type="Gene3D" id="1.20.5.810">
    <property type="entry name" value="AhpD-like"/>
    <property type="match status" value="1"/>
</dbReference>
<feature type="domain" description="Carboxymuconolactone decarboxylase-like" evidence="1">
    <location>
        <begin position="52"/>
        <end position="99"/>
    </location>
</feature>
<proteinExistence type="predicted"/>
<dbReference type="PANTHER" id="PTHR35446">
    <property type="entry name" value="SI:CH211-175M2.5"/>
    <property type="match status" value="1"/>
</dbReference>
<keyword evidence="2" id="KW-0560">Oxidoreductase</keyword>
<evidence type="ECO:0000313" key="2">
    <source>
        <dbReference type="EMBL" id="AML50649.1"/>
    </source>
</evidence>
<dbReference type="OrthoDB" id="9810664at2"/>
<dbReference type="InterPro" id="IPR003779">
    <property type="entry name" value="CMD-like"/>
</dbReference>
<dbReference type="AlphaFoldDB" id="A0A126UYY3"/>
<keyword evidence="2" id="KW-0575">Peroxidase</keyword>
<protein>
    <submittedName>
        <fullName evidence="2">Alkylhydroperoxidase</fullName>
    </submittedName>
</protein>
<name>A0A126UYY3_9RHOB</name>